<keyword evidence="3" id="KW-1185">Reference proteome</keyword>
<evidence type="ECO:0000313" key="2">
    <source>
        <dbReference type="EMBL" id="MBJ6725495.1"/>
    </source>
</evidence>
<dbReference type="PANTHER" id="PTHR39431:SF1">
    <property type="entry name" value="FRPA_C-RELATED PROTEIN"/>
    <property type="match status" value="1"/>
</dbReference>
<accession>A0A8J7JM42</accession>
<dbReference type="EMBL" id="JAEMHM010000009">
    <property type="protein sequence ID" value="MBJ6725495.1"/>
    <property type="molecule type" value="Genomic_DNA"/>
</dbReference>
<dbReference type="RefSeq" id="WP_199384386.1">
    <property type="nucleotide sequence ID" value="NZ_JAEMHM010000009.1"/>
</dbReference>
<evidence type="ECO:0000313" key="3">
    <source>
        <dbReference type="Proteomes" id="UP000636888"/>
    </source>
</evidence>
<feature type="compositionally biased region" description="Basic and acidic residues" evidence="1">
    <location>
        <begin position="20"/>
        <end position="37"/>
    </location>
</feature>
<evidence type="ECO:0000256" key="1">
    <source>
        <dbReference type="SAM" id="MobiDB-lite"/>
    </source>
</evidence>
<sequence length="357" mass="37203">MVITESSVSLASSHLSLESYQRKESLKAWVGDRRPDFEGETAGKTGTGDRVTLSKGQLEKAAGSAAHDKGAQASQGKESDDGTAGLETKYRLLKELIERWLHVKIKGVQAPETADQKGAAQPPTAGAQGQQPQRAGFGVEYDLSESSYQMESTAFSASGVIKTADGQEINFNLNVNMTREFASQTSVSVRAGDAVMKDPLVINFGGSAAELSSVRFSFDLDSDGSAEQVAGLSGNSAYLALDKNGNGTIDNGSELFGAKTGNGFGELSGYDTDHNGWIDENDAVYHDLKTWTGGADGAAGLTSLKEAGVGAIYLGSQHTAFQLKGADNASLGAVRSSGIFVAENGSVGSVQQVDLAV</sequence>
<feature type="compositionally biased region" description="Low complexity" evidence="1">
    <location>
        <begin position="118"/>
        <end position="135"/>
    </location>
</feature>
<comment type="caution">
    <text evidence="2">The sequence shown here is derived from an EMBL/GenBank/DDBJ whole genome shotgun (WGS) entry which is preliminary data.</text>
</comment>
<name>A0A8J7JM42_9BACT</name>
<proteinExistence type="predicted"/>
<protein>
    <recommendedName>
        <fullName evidence="4">VCBS repeat-containing protein</fullName>
    </recommendedName>
</protein>
<feature type="region of interest" description="Disordered" evidence="1">
    <location>
        <begin position="19"/>
        <end position="83"/>
    </location>
</feature>
<dbReference type="PANTHER" id="PTHR39431">
    <property type="entry name" value="FRPA/C-RELATED PROTEIN"/>
    <property type="match status" value="1"/>
</dbReference>
<organism evidence="2 3">
    <name type="scientific">Geomesophilobacter sediminis</name>
    <dbReference type="NCBI Taxonomy" id="2798584"/>
    <lineage>
        <taxon>Bacteria</taxon>
        <taxon>Pseudomonadati</taxon>
        <taxon>Thermodesulfobacteriota</taxon>
        <taxon>Desulfuromonadia</taxon>
        <taxon>Geobacterales</taxon>
        <taxon>Geobacteraceae</taxon>
        <taxon>Geomesophilobacter</taxon>
    </lineage>
</organism>
<feature type="region of interest" description="Disordered" evidence="1">
    <location>
        <begin position="112"/>
        <end position="135"/>
    </location>
</feature>
<reference evidence="2" key="1">
    <citation type="submission" date="2020-12" db="EMBL/GenBank/DDBJ databases">
        <title>Geomonas sp. Red875, isolated from river sediment.</title>
        <authorList>
            <person name="Xu Z."/>
            <person name="Zhang Z."/>
            <person name="Masuda Y."/>
            <person name="Itoh H."/>
            <person name="Senoo K."/>
        </authorList>
    </citation>
    <scope>NUCLEOTIDE SEQUENCE</scope>
    <source>
        <strain evidence="2">Red875</strain>
    </source>
</reference>
<gene>
    <name evidence="2" type="ORF">JFN93_12315</name>
</gene>
<dbReference type="Proteomes" id="UP000636888">
    <property type="component" value="Unassembled WGS sequence"/>
</dbReference>
<evidence type="ECO:0008006" key="4">
    <source>
        <dbReference type="Google" id="ProtNLM"/>
    </source>
</evidence>
<dbReference type="AlphaFoldDB" id="A0A8J7JM42"/>